<dbReference type="AlphaFoldDB" id="A0A365N5C7"/>
<sequence>MQCYSGKWYVIRAKLPLTLNFASNFFTTFITLCFKPSSNAHFHHIESPPSTALAFIPSLTRTALLSLWPSAGMRQFALRALEWHRQLPTRELTICRYQQAGLPEYRDEVAITSPSPTPQLASISNSPHLSE</sequence>
<protein>
    <submittedName>
        <fullName evidence="1">Uncharacterized protein</fullName>
    </submittedName>
</protein>
<comment type="caution">
    <text evidence="1">The sequence shown here is derived from an EMBL/GenBank/DDBJ whole genome shotgun (WGS) entry which is preliminary data.</text>
</comment>
<accession>A0A365N5C7</accession>
<evidence type="ECO:0000313" key="2">
    <source>
        <dbReference type="Proteomes" id="UP000251714"/>
    </source>
</evidence>
<dbReference type="Proteomes" id="UP000251714">
    <property type="component" value="Unassembled WGS sequence"/>
</dbReference>
<gene>
    <name evidence="1" type="ORF">FPRO05_12113</name>
</gene>
<evidence type="ECO:0000313" key="1">
    <source>
        <dbReference type="EMBL" id="RBA15892.1"/>
    </source>
</evidence>
<proteinExistence type="predicted"/>
<dbReference type="EMBL" id="PKMI01000020">
    <property type="protein sequence ID" value="RBA15892.1"/>
    <property type="molecule type" value="Genomic_DNA"/>
</dbReference>
<name>A0A365N5C7_GIBIN</name>
<reference evidence="1 2" key="1">
    <citation type="submission" date="2017-12" db="EMBL/GenBank/DDBJ databases">
        <title>Genome sequence of the mycotoxigenic crop pathogen Fusarium proliferatum, strain ITEM 2341 from Date Palm.</title>
        <authorList>
            <person name="Almiman B.F."/>
            <person name="Shittu T.A."/>
            <person name="Muthumeenakshi S."/>
            <person name="Baroncelli R."/>
            <person name="Sreenivasaprasada S."/>
        </authorList>
    </citation>
    <scope>NUCLEOTIDE SEQUENCE [LARGE SCALE GENOMIC DNA]</scope>
    <source>
        <strain evidence="1 2">ITEM 2341</strain>
    </source>
</reference>
<organism evidence="1 2">
    <name type="scientific">Gibberella intermedia</name>
    <name type="common">Bulb rot disease fungus</name>
    <name type="synonym">Fusarium proliferatum</name>
    <dbReference type="NCBI Taxonomy" id="948311"/>
    <lineage>
        <taxon>Eukaryota</taxon>
        <taxon>Fungi</taxon>
        <taxon>Dikarya</taxon>
        <taxon>Ascomycota</taxon>
        <taxon>Pezizomycotina</taxon>
        <taxon>Sordariomycetes</taxon>
        <taxon>Hypocreomycetidae</taxon>
        <taxon>Hypocreales</taxon>
        <taxon>Nectriaceae</taxon>
        <taxon>Fusarium</taxon>
        <taxon>Fusarium fujikuroi species complex</taxon>
    </lineage>
</organism>